<reference evidence="3" key="1">
    <citation type="journal article" date="2019" name="Int. J. Syst. Evol. Microbiol.">
        <title>The Global Catalogue of Microorganisms (GCM) 10K type strain sequencing project: providing services to taxonomists for standard genome sequencing and annotation.</title>
        <authorList>
            <consortium name="The Broad Institute Genomics Platform"/>
            <consortium name="The Broad Institute Genome Sequencing Center for Infectious Disease"/>
            <person name="Wu L."/>
            <person name="Ma J."/>
        </authorList>
    </citation>
    <scope>NUCLEOTIDE SEQUENCE [LARGE SCALE GENOMIC DNA]</scope>
    <source>
        <strain evidence="3">ICMP 19430</strain>
    </source>
</reference>
<name>A0ABW2S4X5_9NOCA</name>
<evidence type="ECO:0000259" key="1">
    <source>
        <dbReference type="Pfam" id="PF03435"/>
    </source>
</evidence>
<dbReference type="Pfam" id="PF03435">
    <property type="entry name" value="Sacchrp_dh_NADP"/>
    <property type="match status" value="1"/>
</dbReference>
<dbReference type="SUPFAM" id="SSF51735">
    <property type="entry name" value="NAD(P)-binding Rossmann-fold domains"/>
    <property type="match status" value="1"/>
</dbReference>
<evidence type="ECO:0000313" key="2">
    <source>
        <dbReference type="EMBL" id="MFC7451156.1"/>
    </source>
</evidence>
<dbReference type="Proteomes" id="UP001596484">
    <property type="component" value="Unassembled WGS sequence"/>
</dbReference>
<dbReference type="PANTHER" id="PTHR43781">
    <property type="entry name" value="SACCHAROPINE DEHYDROGENASE"/>
    <property type="match status" value="1"/>
</dbReference>
<dbReference type="InterPro" id="IPR036291">
    <property type="entry name" value="NAD(P)-bd_dom_sf"/>
</dbReference>
<dbReference type="RefSeq" id="WP_378409248.1">
    <property type="nucleotide sequence ID" value="NZ_JBHTCS010000030.1"/>
</dbReference>
<organism evidence="2 3">
    <name type="scientific">Rhodococcus daqingensis</name>
    <dbReference type="NCBI Taxonomy" id="2479363"/>
    <lineage>
        <taxon>Bacteria</taxon>
        <taxon>Bacillati</taxon>
        <taxon>Actinomycetota</taxon>
        <taxon>Actinomycetes</taxon>
        <taxon>Mycobacteriales</taxon>
        <taxon>Nocardiaceae</taxon>
        <taxon>Rhodococcus</taxon>
    </lineage>
</organism>
<protein>
    <submittedName>
        <fullName evidence="2">Saccharopine dehydrogenase NADP-binding domain-containing protein</fullName>
    </submittedName>
</protein>
<feature type="domain" description="Saccharopine dehydrogenase NADP binding" evidence="1">
    <location>
        <begin position="13"/>
        <end position="136"/>
    </location>
</feature>
<keyword evidence="3" id="KW-1185">Reference proteome</keyword>
<proteinExistence type="predicted"/>
<dbReference type="EMBL" id="JBHTCS010000030">
    <property type="protein sequence ID" value="MFC7451156.1"/>
    <property type="molecule type" value="Genomic_DNA"/>
</dbReference>
<dbReference type="Gene3D" id="3.40.50.720">
    <property type="entry name" value="NAD(P)-binding Rossmann-like Domain"/>
    <property type="match status" value="1"/>
</dbReference>
<comment type="caution">
    <text evidence="2">The sequence shown here is derived from an EMBL/GenBank/DDBJ whole genome shotgun (WGS) entry which is preliminary data.</text>
</comment>
<sequence length="352" mass="36497">MTTANSTESTTTIAVYGATGVTGASLLTELNRRGIASILVGRNADRMRAAAAAAGTPAAEVRVADLGDHDALVTAFTGADAVISSLPAYVEHGEAVLAAAIDAGAHYTDMSGEQLFLKRVFDDYADRAEAAGVTVVPGITNSNLPGDLLGHLISRRLTGPVEIAMSLVGTKEGNGSKGSARTLLAGLDWFRTGGWHFEDGELRTGGNARRPEMTFPGATEPTSVSKFPQPPVLTIPRHSDVSYVEGVLETAFHSQLGGLSAEIVESLPDEPTPGLSYDFVVDAFGADGRMVRGVVSGRDAYVDSALMAVEAAVRLTDGAAESGALAAAEAFDAEGFLDALAPFGITWTVDER</sequence>
<dbReference type="PANTHER" id="PTHR43781:SF1">
    <property type="entry name" value="SACCHAROPINE DEHYDROGENASE"/>
    <property type="match status" value="1"/>
</dbReference>
<accession>A0ABW2S4X5</accession>
<dbReference type="InterPro" id="IPR005097">
    <property type="entry name" value="Sacchrp_dh_NADP-bd"/>
</dbReference>
<evidence type="ECO:0000313" key="3">
    <source>
        <dbReference type="Proteomes" id="UP001596484"/>
    </source>
</evidence>
<gene>
    <name evidence="2" type="ORF">ACFQS9_24995</name>
</gene>